<dbReference type="AlphaFoldDB" id="A0A5C3KU19"/>
<protein>
    <recommendedName>
        <fullName evidence="5">Extracellular membrane protein CFEM domain-containing protein</fullName>
    </recommendedName>
</protein>
<proteinExistence type="predicted"/>
<feature type="compositionally biased region" description="Basic and acidic residues" evidence="1">
    <location>
        <begin position="151"/>
        <end position="165"/>
    </location>
</feature>
<reference evidence="3 4" key="1">
    <citation type="journal article" date="2019" name="Nat. Ecol. Evol.">
        <title>Megaphylogeny resolves global patterns of mushroom evolution.</title>
        <authorList>
            <person name="Varga T."/>
            <person name="Krizsan K."/>
            <person name="Foldi C."/>
            <person name="Dima B."/>
            <person name="Sanchez-Garcia M."/>
            <person name="Sanchez-Ramirez S."/>
            <person name="Szollosi G.J."/>
            <person name="Szarkandi J.G."/>
            <person name="Papp V."/>
            <person name="Albert L."/>
            <person name="Andreopoulos W."/>
            <person name="Angelini C."/>
            <person name="Antonin V."/>
            <person name="Barry K.W."/>
            <person name="Bougher N.L."/>
            <person name="Buchanan P."/>
            <person name="Buyck B."/>
            <person name="Bense V."/>
            <person name="Catcheside P."/>
            <person name="Chovatia M."/>
            <person name="Cooper J."/>
            <person name="Damon W."/>
            <person name="Desjardin D."/>
            <person name="Finy P."/>
            <person name="Geml J."/>
            <person name="Haridas S."/>
            <person name="Hughes K."/>
            <person name="Justo A."/>
            <person name="Karasinski D."/>
            <person name="Kautmanova I."/>
            <person name="Kiss B."/>
            <person name="Kocsube S."/>
            <person name="Kotiranta H."/>
            <person name="LaButti K.M."/>
            <person name="Lechner B.E."/>
            <person name="Liimatainen K."/>
            <person name="Lipzen A."/>
            <person name="Lukacs Z."/>
            <person name="Mihaltcheva S."/>
            <person name="Morgado L.N."/>
            <person name="Niskanen T."/>
            <person name="Noordeloos M.E."/>
            <person name="Ohm R.A."/>
            <person name="Ortiz-Santana B."/>
            <person name="Ovrebo C."/>
            <person name="Racz N."/>
            <person name="Riley R."/>
            <person name="Savchenko A."/>
            <person name="Shiryaev A."/>
            <person name="Soop K."/>
            <person name="Spirin V."/>
            <person name="Szebenyi C."/>
            <person name="Tomsovsky M."/>
            <person name="Tulloss R.E."/>
            <person name="Uehling J."/>
            <person name="Grigoriev I.V."/>
            <person name="Vagvolgyi C."/>
            <person name="Papp T."/>
            <person name="Martin F.M."/>
            <person name="Miettinen O."/>
            <person name="Hibbett D.S."/>
            <person name="Nagy L.G."/>
        </authorList>
    </citation>
    <scope>NUCLEOTIDE SEQUENCE [LARGE SCALE GENOMIC DNA]</scope>
    <source>
        <strain evidence="3 4">CBS 121175</strain>
    </source>
</reference>
<evidence type="ECO:0000313" key="3">
    <source>
        <dbReference type="EMBL" id="TFK24042.1"/>
    </source>
</evidence>
<evidence type="ECO:0000256" key="2">
    <source>
        <dbReference type="SAM" id="SignalP"/>
    </source>
</evidence>
<dbReference type="Proteomes" id="UP000307440">
    <property type="component" value="Unassembled WGS sequence"/>
</dbReference>
<dbReference type="EMBL" id="ML210207">
    <property type="protein sequence ID" value="TFK24042.1"/>
    <property type="molecule type" value="Genomic_DNA"/>
</dbReference>
<feature type="chain" id="PRO_5022795109" description="Extracellular membrane protein CFEM domain-containing protein" evidence="2">
    <location>
        <begin position="19"/>
        <end position="202"/>
    </location>
</feature>
<evidence type="ECO:0008006" key="5">
    <source>
        <dbReference type="Google" id="ProtNLM"/>
    </source>
</evidence>
<accession>A0A5C3KU19</accession>
<keyword evidence="4" id="KW-1185">Reference proteome</keyword>
<feature type="region of interest" description="Disordered" evidence="1">
    <location>
        <begin position="132"/>
        <end position="177"/>
    </location>
</feature>
<name>A0A5C3KU19_COPMA</name>
<sequence>MRLSYLFPAFIVAAYANAAILQTPRIYARQNIDDITLNIPSKCNDQCSRATARSRTCRNESFSTELKARCICRRSTVTALEACFPCLFKAANSAITDSEVLKQGQTVINGMYYCNLQSTFVTTAPAVRTACNEADESLDSENEDDDDFGDDDTHTADDGHDHSEDNDAGNGTSQGGSSGSGRVFLNLGSVAAVVAAGAIFLL</sequence>
<keyword evidence="2" id="KW-0732">Signal</keyword>
<evidence type="ECO:0000256" key="1">
    <source>
        <dbReference type="SAM" id="MobiDB-lite"/>
    </source>
</evidence>
<feature type="signal peptide" evidence="2">
    <location>
        <begin position="1"/>
        <end position="18"/>
    </location>
</feature>
<organism evidence="3 4">
    <name type="scientific">Coprinopsis marcescibilis</name>
    <name type="common">Agaric fungus</name>
    <name type="synonym">Psathyrella marcescibilis</name>
    <dbReference type="NCBI Taxonomy" id="230819"/>
    <lineage>
        <taxon>Eukaryota</taxon>
        <taxon>Fungi</taxon>
        <taxon>Dikarya</taxon>
        <taxon>Basidiomycota</taxon>
        <taxon>Agaricomycotina</taxon>
        <taxon>Agaricomycetes</taxon>
        <taxon>Agaricomycetidae</taxon>
        <taxon>Agaricales</taxon>
        <taxon>Agaricineae</taxon>
        <taxon>Psathyrellaceae</taxon>
        <taxon>Coprinopsis</taxon>
    </lineage>
</organism>
<evidence type="ECO:0000313" key="4">
    <source>
        <dbReference type="Proteomes" id="UP000307440"/>
    </source>
</evidence>
<feature type="compositionally biased region" description="Acidic residues" evidence="1">
    <location>
        <begin position="133"/>
        <end position="150"/>
    </location>
</feature>
<gene>
    <name evidence="3" type="ORF">FA15DRAFT_756794</name>
</gene>